<sequence length="418" mass="47315">MTEGFLKASSDNLPLVDSLMVAEFFSQNELFTSAEQRGVKAKRAQRESYGNSAVGYVELKQDNNICTIKCKISPEHRVRSKDYTVIMEVNEDSEKILKAECQDCAASEGRCKHAIAFIMWVHRRSEEPSPTDVVSYWKKPKLSGVVFRTLVGTSLQYVTIQDFAKDAKQETVDSNNSGFLEKFIEKANECGAPCQLRHYFQEDKHLNLGIHQLLFSFNESEQTSDAFIKYASSKMSPLSCNEAFNKTTEQSECSLWRDFRYSIYTASKIFEASRCRTVEGSLVETIIGAAKTYDTPAMRRGRELENSVLRIVEKRLNTKLVRRGLMLSPIVPIVGASPDAYNSDIVIEIKCPSSEKTLSNYMVNGVITNKYLAQIQLQMFLMNKKSGVFCISAPAFEQNSEVKLINIEYDENFLLPII</sequence>
<evidence type="ECO:0000259" key="1">
    <source>
        <dbReference type="Pfam" id="PF09588"/>
    </source>
</evidence>
<dbReference type="Gene3D" id="3.90.320.10">
    <property type="match status" value="1"/>
</dbReference>
<dbReference type="GO" id="GO:0006281">
    <property type="term" value="P:DNA repair"/>
    <property type="evidence" value="ECO:0007669"/>
    <property type="project" value="UniProtKB-ARBA"/>
</dbReference>
<dbReference type="InterPro" id="IPR011604">
    <property type="entry name" value="PDDEXK-like_dom_sf"/>
</dbReference>
<dbReference type="Proteomes" id="UP000504635">
    <property type="component" value="Unplaced"/>
</dbReference>
<dbReference type="GeneID" id="115876204"/>
<dbReference type="OrthoDB" id="6774613at2759"/>
<dbReference type="AlphaFoldDB" id="A0A6J2X981"/>
<dbReference type="SUPFAM" id="SSF52980">
    <property type="entry name" value="Restriction endonuclease-like"/>
    <property type="match status" value="1"/>
</dbReference>
<accession>A0A6J2X981</accession>
<dbReference type="InterPro" id="IPR011335">
    <property type="entry name" value="Restrct_endonuc-II-like"/>
</dbReference>
<dbReference type="Pfam" id="PF09588">
    <property type="entry name" value="YqaJ"/>
    <property type="match status" value="1"/>
</dbReference>
<proteinExistence type="predicted"/>
<dbReference type="PANTHER" id="PTHR39953">
    <property type="entry name" value="RE54151P"/>
    <property type="match status" value="1"/>
</dbReference>
<gene>
    <name evidence="3" type="primary">LOC115876204</name>
</gene>
<dbReference type="KEGG" id="soy:115876204"/>
<organism evidence="2 3">
    <name type="scientific">Sitophilus oryzae</name>
    <name type="common">Rice weevil</name>
    <name type="synonym">Curculio oryzae</name>
    <dbReference type="NCBI Taxonomy" id="7048"/>
    <lineage>
        <taxon>Eukaryota</taxon>
        <taxon>Metazoa</taxon>
        <taxon>Ecdysozoa</taxon>
        <taxon>Arthropoda</taxon>
        <taxon>Hexapoda</taxon>
        <taxon>Insecta</taxon>
        <taxon>Pterygota</taxon>
        <taxon>Neoptera</taxon>
        <taxon>Endopterygota</taxon>
        <taxon>Coleoptera</taxon>
        <taxon>Polyphaga</taxon>
        <taxon>Cucujiformia</taxon>
        <taxon>Curculionidae</taxon>
        <taxon>Dryophthorinae</taxon>
        <taxon>Sitophilus</taxon>
    </lineage>
</organism>
<evidence type="ECO:0000313" key="3">
    <source>
        <dbReference type="RefSeq" id="XP_030747767.1"/>
    </source>
</evidence>
<dbReference type="InParanoid" id="A0A6J2X981"/>
<keyword evidence="2" id="KW-1185">Reference proteome</keyword>
<dbReference type="InterPro" id="IPR019080">
    <property type="entry name" value="YqaJ_viral_recombinase"/>
</dbReference>
<dbReference type="CDD" id="cd22343">
    <property type="entry name" value="PDDEXK_lambda_exonuclease-like"/>
    <property type="match status" value="1"/>
</dbReference>
<evidence type="ECO:0000313" key="2">
    <source>
        <dbReference type="Proteomes" id="UP000504635"/>
    </source>
</evidence>
<feature type="domain" description="YqaJ viral recombinase" evidence="1">
    <location>
        <begin position="256"/>
        <end position="380"/>
    </location>
</feature>
<dbReference type="FunCoup" id="A0A6J2X981">
    <property type="interactions" value="10"/>
</dbReference>
<protein>
    <submittedName>
        <fullName evidence="3">Uncharacterized protein LOC115876204</fullName>
    </submittedName>
</protein>
<dbReference type="RefSeq" id="XP_030747767.1">
    <property type="nucleotide sequence ID" value="XM_030891907.1"/>
</dbReference>
<name>A0A6J2X981_SITOR</name>
<dbReference type="PANTHER" id="PTHR39953:SF1">
    <property type="entry name" value="RE54151P"/>
    <property type="match status" value="1"/>
</dbReference>
<reference evidence="3" key="1">
    <citation type="submission" date="2025-08" db="UniProtKB">
        <authorList>
            <consortium name="RefSeq"/>
        </authorList>
    </citation>
    <scope>IDENTIFICATION</scope>
    <source>
        <tissue evidence="3">Gonads</tissue>
    </source>
</reference>